<feature type="binding site" evidence="4">
    <location>
        <position position="386"/>
    </location>
    <ligand>
        <name>S-adenosyl-L-methionine</name>
        <dbReference type="ChEBI" id="CHEBI:59789"/>
    </ligand>
</feature>
<dbReference type="InterPro" id="IPR010280">
    <property type="entry name" value="U5_MeTrfase_fam"/>
</dbReference>
<dbReference type="EMBL" id="FNOU01000004">
    <property type="protein sequence ID" value="SDX58811.1"/>
    <property type="molecule type" value="Genomic_DNA"/>
</dbReference>
<keyword evidence="1 4" id="KW-0489">Methyltransferase</keyword>
<dbReference type="SUPFAM" id="SSF53335">
    <property type="entry name" value="S-adenosyl-L-methionine-dependent methyltransferases"/>
    <property type="match status" value="1"/>
</dbReference>
<dbReference type="CDD" id="cd02440">
    <property type="entry name" value="AdoMet_MTases"/>
    <property type="match status" value="1"/>
</dbReference>
<dbReference type="Gene3D" id="2.40.50.140">
    <property type="entry name" value="Nucleic acid-binding proteins"/>
    <property type="match status" value="1"/>
</dbReference>
<dbReference type="Gene3D" id="2.40.50.1070">
    <property type="match status" value="1"/>
</dbReference>
<evidence type="ECO:0000313" key="6">
    <source>
        <dbReference type="EMBL" id="SDX58811.1"/>
    </source>
</evidence>
<feature type="binding site" evidence="4">
    <location>
        <position position="341"/>
    </location>
    <ligand>
        <name>S-adenosyl-L-methionine</name>
        <dbReference type="ChEBI" id="CHEBI:59789"/>
    </ligand>
</feature>
<dbReference type="RefSeq" id="WP_340148118.1">
    <property type="nucleotide sequence ID" value="NZ_FNOU01000004.1"/>
</dbReference>
<evidence type="ECO:0000313" key="7">
    <source>
        <dbReference type="Proteomes" id="UP000199652"/>
    </source>
</evidence>
<dbReference type="Gene3D" id="3.40.50.150">
    <property type="entry name" value="Vaccinia Virus protein VP39"/>
    <property type="match status" value="1"/>
</dbReference>
<dbReference type="PANTHER" id="PTHR11061:SF30">
    <property type="entry name" value="TRNA (URACIL(54)-C(5))-METHYLTRANSFERASE"/>
    <property type="match status" value="1"/>
</dbReference>
<dbReference type="Proteomes" id="UP000199652">
    <property type="component" value="Unassembled WGS sequence"/>
</dbReference>
<evidence type="ECO:0000256" key="1">
    <source>
        <dbReference type="ARBA" id="ARBA00022603"/>
    </source>
</evidence>
<dbReference type="GO" id="GO:0070475">
    <property type="term" value="P:rRNA base methylation"/>
    <property type="evidence" value="ECO:0007669"/>
    <property type="project" value="TreeGrafter"/>
</dbReference>
<reference evidence="7" key="1">
    <citation type="submission" date="2016-10" db="EMBL/GenBank/DDBJ databases">
        <authorList>
            <person name="Varghese N."/>
            <person name="Submissions S."/>
        </authorList>
    </citation>
    <scope>NUCLEOTIDE SEQUENCE [LARGE SCALE GENOMIC DNA]</scope>
    <source>
        <strain evidence="7">VPI 5359</strain>
    </source>
</reference>
<dbReference type="InterPro" id="IPR030390">
    <property type="entry name" value="MeTrfase_TrmA_AS"/>
</dbReference>
<dbReference type="Pfam" id="PF05958">
    <property type="entry name" value="tRNA_U5-meth_tr"/>
    <property type="match status" value="1"/>
</dbReference>
<evidence type="ECO:0000256" key="3">
    <source>
        <dbReference type="ARBA" id="ARBA00022691"/>
    </source>
</evidence>
<name>A0A1H3CXD6_EUBBA</name>
<dbReference type="NCBIfam" id="TIGR00479">
    <property type="entry name" value="rumA"/>
    <property type="match status" value="1"/>
</dbReference>
<organism evidence="6 7">
    <name type="scientific">Eubacterium barkeri</name>
    <name type="common">Clostridium barkeri</name>
    <dbReference type="NCBI Taxonomy" id="1528"/>
    <lineage>
        <taxon>Bacteria</taxon>
        <taxon>Bacillati</taxon>
        <taxon>Bacillota</taxon>
        <taxon>Clostridia</taxon>
        <taxon>Eubacteriales</taxon>
        <taxon>Eubacteriaceae</taxon>
        <taxon>Eubacterium</taxon>
    </lineage>
</organism>
<keyword evidence="3 4" id="KW-0949">S-adenosyl-L-methionine</keyword>
<dbReference type="InterPro" id="IPR029063">
    <property type="entry name" value="SAM-dependent_MTases_sf"/>
</dbReference>
<dbReference type="AlphaFoldDB" id="A0A1H3CXD6"/>
<dbReference type="FunFam" id="3.40.50.150:FF:000009">
    <property type="entry name" value="23S rRNA (Uracil(1939)-C(5))-methyltransferase RlmD"/>
    <property type="match status" value="1"/>
</dbReference>
<evidence type="ECO:0000256" key="4">
    <source>
        <dbReference type="PROSITE-ProRule" id="PRU01024"/>
    </source>
</evidence>
<accession>A0A1H3CXD6</accession>
<gene>
    <name evidence="6" type="ORF">SAMN04488579_10415</name>
</gene>
<protein>
    <submittedName>
        <fullName evidence="6">23S rRNA (Uracil-5-)-methyltransferase RumA</fullName>
    </submittedName>
</protein>
<feature type="binding site" evidence="4">
    <location>
        <position position="291"/>
    </location>
    <ligand>
        <name>S-adenosyl-L-methionine</name>
        <dbReference type="ChEBI" id="CHEBI:59789"/>
    </ligand>
</feature>
<dbReference type="PROSITE" id="PS51687">
    <property type="entry name" value="SAM_MT_RNA_M5U"/>
    <property type="match status" value="1"/>
</dbReference>
<feature type="active site" description="Nucleophile" evidence="4">
    <location>
        <position position="413"/>
    </location>
</feature>
<sequence>MMKKGDHFEMEIQGAVFPGKAWGLVPVGDDMRKCWVKDGIPGQKVRIMVTKKRSKKIEGRILEVLQKAPEEIVPACPHFGRCGGCSLQNLPYENQLTMKNDYVMGLLADAGITGYDALPIVPSPEVCGYRNKMEYSFGDDAPDGPLLLGLHEKGSFYNILPTPHCTIVDGDFGSIQTAVVGWFAEGSTTYFHKRRHEGFLRHLVVRKGKATGEILINLVTTSQGELDAGAFTSLLLGLPLSGTIVGILHTLNDGLADVVKADDMKVLYGQDILHDRILGLDFEISTFSFFQTNTLGAEQLYSVVRDFVGDTPSEVLYDLYCGTGTIAQIMAPVAKKVVGIELVEEAVTAAEANAKRNGLTNCTFIAGDVMEKVAELIDRPDVIILDPPRDGIHPKAIFKIIDFAPDTFVYVSCKASSLARDLPFFVQAGYQVEKVRCVDMFPGTVHVETVVLLSHKKPDSVINVKVEFGEGEDKVPLGEIAKKAEAYKPKERVTYKMIKEYIEEKYGFKVHTSYIAEVKRSLGLQMYDAPNAVEELKHERKHPTPEKVEAIKDALKYFEVI</sequence>
<keyword evidence="7" id="KW-1185">Reference proteome</keyword>
<dbReference type="PROSITE" id="PS01230">
    <property type="entry name" value="TRMA_1"/>
    <property type="match status" value="1"/>
</dbReference>
<dbReference type="STRING" id="1528.SAMN04488579_10415"/>
<feature type="active site" evidence="5">
    <location>
        <position position="413"/>
    </location>
</feature>
<dbReference type="InterPro" id="IPR012340">
    <property type="entry name" value="NA-bd_OB-fold"/>
</dbReference>
<dbReference type="GO" id="GO:0070041">
    <property type="term" value="F:rRNA (uridine-C5-)-methyltransferase activity"/>
    <property type="evidence" value="ECO:0007669"/>
    <property type="project" value="TreeGrafter"/>
</dbReference>
<evidence type="ECO:0000256" key="5">
    <source>
        <dbReference type="PROSITE-ProRule" id="PRU10015"/>
    </source>
</evidence>
<dbReference type="PANTHER" id="PTHR11061">
    <property type="entry name" value="RNA M5U METHYLTRANSFERASE"/>
    <property type="match status" value="1"/>
</dbReference>
<evidence type="ECO:0000256" key="2">
    <source>
        <dbReference type="ARBA" id="ARBA00022679"/>
    </source>
</evidence>
<proteinExistence type="inferred from homology"/>
<feature type="binding site" evidence="4">
    <location>
        <position position="320"/>
    </location>
    <ligand>
        <name>S-adenosyl-L-methionine</name>
        <dbReference type="ChEBI" id="CHEBI:59789"/>
    </ligand>
</feature>
<keyword evidence="2 4" id="KW-0808">Transferase</keyword>
<comment type="similarity">
    <text evidence="4">Belongs to the class I-like SAM-binding methyltransferase superfamily. RNA M5U methyltransferase family.</text>
</comment>